<protein>
    <submittedName>
        <fullName evidence="4">FecR family protein</fullName>
    </submittedName>
</protein>
<dbReference type="InterPro" id="IPR006860">
    <property type="entry name" value="FecR"/>
</dbReference>
<reference evidence="4 5" key="1">
    <citation type="submission" date="2019-05" db="EMBL/GenBank/DDBJ databases">
        <title>Flagellimonas sp. AsT0115, sp. nov., isolated from a marine red algae, Asparagopsis taxiformis.</title>
        <authorList>
            <person name="Kim J."/>
            <person name="Jeong S.E."/>
            <person name="Jeon C.O."/>
        </authorList>
    </citation>
    <scope>NUCLEOTIDE SEQUENCE [LARGE SCALE GENOMIC DNA]</scope>
    <source>
        <strain evidence="4 5">AsT0115</strain>
    </source>
</reference>
<name>A0ABY2WP39_9FLAO</name>
<dbReference type="Pfam" id="PF04773">
    <property type="entry name" value="FecR"/>
    <property type="match status" value="1"/>
</dbReference>
<evidence type="ECO:0000313" key="4">
    <source>
        <dbReference type="EMBL" id="TMU56525.1"/>
    </source>
</evidence>
<keyword evidence="1" id="KW-0812">Transmembrane</keyword>
<sequence length="379" mass="42622">MSHSEKIIAALRQIQKNGQVNPEFNRSLNAEEKELLENLLQKGLVDESLKFLNQLDIDNDWGLVKKRLESIKPIRSINTSLLKYAAILIGLITATYFFFNANLNTAKDSNPADVITLKIGGEDVKVIDQGENQEIVASNGLVVGTQKGDILIYDQNDEIEELIYNELAVPYGQIFNLELSDGTIVHLNAGSSIKYPINFIKNHNREVFLNGEAYFKVAKDVEHPFIVSAGEVAVEVLGTEFNVSSYEEDSEINTVLVEGSVSMSNISESNESLILEPGFKGSFKKSDHSIAKTAVDLDLHTGWIKGELVFRKSEFNTMIKKIERRYNVSITNNREELNLKKFNARFHVDIESIHDVMQSISNVTPFDYTIEANENVIIY</sequence>
<gene>
    <name evidence="4" type="ORF">FGG15_03005</name>
</gene>
<evidence type="ECO:0000256" key="1">
    <source>
        <dbReference type="SAM" id="Phobius"/>
    </source>
</evidence>
<keyword evidence="5" id="KW-1185">Reference proteome</keyword>
<feature type="domain" description="Protein FecR C-terminal" evidence="3">
    <location>
        <begin position="307"/>
        <end position="377"/>
    </location>
</feature>
<evidence type="ECO:0000259" key="3">
    <source>
        <dbReference type="Pfam" id="PF16344"/>
    </source>
</evidence>
<keyword evidence="1" id="KW-1133">Transmembrane helix</keyword>
<dbReference type="PANTHER" id="PTHR30273:SF2">
    <property type="entry name" value="PROTEIN FECR"/>
    <property type="match status" value="1"/>
</dbReference>
<organism evidence="4 5">
    <name type="scientific">Flagellimonas algicola</name>
    <dbReference type="NCBI Taxonomy" id="2583815"/>
    <lineage>
        <taxon>Bacteria</taxon>
        <taxon>Pseudomonadati</taxon>
        <taxon>Bacteroidota</taxon>
        <taxon>Flavobacteriia</taxon>
        <taxon>Flavobacteriales</taxon>
        <taxon>Flavobacteriaceae</taxon>
        <taxon>Flagellimonas</taxon>
    </lineage>
</organism>
<feature type="domain" description="FecR protein" evidence="2">
    <location>
        <begin position="170"/>
        <end position="261"/>
    </location>
</feature>
<evidence type="ECO:0000313" key="5">
    <source>
        <dbReference type="Proteomes" id="UP000751614"/>
    </source>
</evidence>
<dbReference type="RefSeq" id="WP_138833068.1">
    <property type="nucleotide sequence ID" value="NZ_VCNI01000001.1"/>
</dbReference>
<dbReference type="Proteomes" id="UP000751614">
    <property type="component" value="Unassembled WGS sequence"/>
</dbReference>
<dbReference type="InterPro" id="IPR012373">
    <property type="entry name" value="Ferrdict_sens_TM"/>
</dbReference>
<feature type="transmembrane region" description="Helical" evidence="1">
    <location>
        <begin position="81"/>
        <end position="99"/>
    </location>
</feature>
<accession>A0ABY2WP39</accession>
<proteinExistence type="predicted"/>
<dbReference type="InterPro" id="IPR032508">
    <property type="entry name" value="FecR_C"/>
</dbReference>
<dbReference type="Gene3D" id="2.60.120.1440">
    <property type="match status" value="1"/>
</dbReference>
<comment type="caution">
    <text evidence="4">The sequence shown here is derived from an EMBL/GenBank/DDBJ whole genome shotgun (WGS) entry which is preliminary data.</text>
</comment>
<dbReference type="Gene3D" id="3.55.50.30">
    <property type="match status" value="1"/>
</dbReference>
<evidence type="ECO:0000259" key="2">
    <source>
        <dbReference type="Pfam" id="PF04773"/>
    </source>
</evidence>
<dbReference type="Pfam" id="PF16344">
    <property type="entry name" value="FecR_C"/>
    <property type="match status" value="1"/>
</dbReference>
<dbReference type="PANTHER" id="PTHR30273">
    <property type="entry name" value="PERIPLASMIC SIGNAL SENSOR AND SIGMA FACTOR ACTIVATOR FECR-RELATED"/>
    <property type="match status" value="1"/>
</dbReference>
<keyword evidence="1" id="KW-0472">Membrane</keyword>
<dbReference type="EMBL" id="VCNI01000001">
    <property type="protein sequence ID" value="TMU56525.1"/>
    <property type="molecule type" value="Genomic_DNA"/>
</dbReference>